<name>B0MMJ4_9FIRM</name>
<organism evidence="1 2">
    <name type="scientific">[Eubacterium] siraeum DSM 15702</name>
    <dbReference type="NCBI Taxonomy" id="428128"/>
    <lineage>
        <taxon>Bacteria</taxon>
        <taxon>Bacillati</taxon>
        <taxon>Bacillota</taxon>
        <taxon>Clostridia</taxon>
        <taxon>Eubacteriales</taxon>
        <taxon>Oscillospiraceae</taxon>
        <taxon>Oscillospiraceae incertae sedis</taxon>
    </lineage>
</organism>
<evidence type="ECO:0000313" key="2">
    <source>
        <dbReference type="Proteomes" id="UP000005326"/>
    </source>
</evidence>
<evidence type="ECO:0000313" key="1">
    <source>
        <dbReference type="EMBL" id="EDS01089.1"/>
    </source>
</evidence>
<gene>
    <name evidence="1" type="ORF">EUBSIR_01054</name>
</gene>
<accession>B0MMJ4</accession>
<reference evidence="1" key="2">
    <citation type="submission" date="2014-06" db="EMBL/GenBank/DDBJ databases">
        <title>Draft genome sequence of Eubacterium siraeum (DSM 15702).</title>
        <authorList>
            <person name="Sudarsanam P."/>
            <person name="Ley R."/>
            <person name="Guruge J."/>
            <person name="Turnbaugh P.J."/>
            <person name="Mahowald M."/>
            <person name="Liep D."/>
            <person name="Gordon J."/>
        </authorList>
    </citation>
    <scope>NUCLEOTIDE SEQUENCE</scope>
    <source>
        <strain evidence="1">DSM 15702</strain>
    </source>
</reference>
<comment type="caution">
    <text evidence="1">The sequence shown here is derived from an EMBL/GenBank/DDBJ whole genome shotgun (WGS) entry which is preliminary data.</text>
</comment>
<reference evidence="1" key="1">
    <citation type="submission" date="2007-10" db="EMBL/GenBank/DDBJ databases">
        <authorList>
            <person name="Fulton L."/>
            <person name="Clifton S."/>
            <person name="Fulton B."/>
            <person name="Xu J."/>
            <person name="Minx P."/>
            <person name="Pepin K.H."/>
            <person name="Johnson M."/>
            <person name="Thiruvilangam P."/>
            <person name="Bhonagiri V."/>
            <person name="Nash W.E."/>
            <person name="Mardis E.R."/>
            <person name="Wilson R.K."/>
        </authorList>
    </citation>
    <scope>NUCLEOTIDE SEQUENCE [LARGE SCALE GENOMIC DNA]</scope>
    <source>
        <strain evidence="1">DSM 15702</strain>
    </source>
</reference>
<protein>
    <submittedName>
        <fullName evidence="1">Uncharacterized protein</fullName>
    </submittedName>
</protein>
<dbReference type="Proteomes" id="UP000005326">
    <property type="component" value="Unassembled WGS sequence"/>
</dbReference>
<proteinExistence type="predicted"/>
<dbReference type="EMBL" id="ABCA03000042">
    <property type="protein sequence ID" value="EDS01089.1"/>
    <property type="molecule type" value="Genomic_DNA"/>
</dbReference>
<dbReference type="AlphaFoldDB" id="B0MMJ4"/>
<keyword evidence="2" id="KW-1185">Reference proteome</keyword>
<sequence>MLSAISLIKQKNNAPTAGALMLTERMILYMTQKEFMSGSELRQYLHISTRKMKYLMDNNYIPHENTGHTTHKYRVRTEDAVWLKARMDTEPGFLSELSGMFSNRTEWHPLPMFEATPENCEAFRRWLDSQWAELPEALPTQTAAELVGHSPQRIHEWIREEVLVGIKLGTIQYCAKAEFVSFMASPQRLAHPRTEKYKELIREFKYIQRRERENEQRRQKRKMMKERT</sequence>